<gene>
    <name evidence="2" type="ORF">WJX68_21205</name>
</gene>
<feature type="coiled-coil region" evidence="1">
    <location>
        <begin position="79"/>
        <end position="106"/>
    </location>
</feature>
<proteinExistence type="predicted"/>
<reference evidence="2 3" key="1">
    <citation type="submission" date="2024-03" db="EMBL/GenBank/DDBJ databases">
        <title>Draft genome sequence of Pseudonocardia sp. DW16-2.</title>
        <authorList>
            <person name="Duangmal K."/>
        </authorList>
    </citation>
    <scope>NUCLEOTIDE SEQUENCE [LARGE SCALE GENOMIC DNA]</scope>
    <source>
        <strain evidence="2 3">DW16-2</strain>
    </source>
</reference>
<evidence type="ECO:0000256" key="1">
    <source>
        <dbReference type="SAM" id="Coils"/>
    </source>
</evidence>
<evidence type="ECO:0000313" key="3">
    <source>
        <dbReference type="Proteomes" id="UP001364211"/>
    </source>
</evidence>
<dbReference type="Proteomes" id="UP001364211">
    <property type="component" value="Unassembled WGS sequence"/>
</dbReference>
<evidence type="ECO:0000313" key="2">
    <source>
        <dbReference type="EMBL" id="MEJ8281466.1"/>
    </source>
</evidence>
<name>A0ABU8TD46_9PSEU</name>
<accession>A0ABU8TD46</accession>
<protein>
    <recommendedName>
        <fullName evidence="4">PE domain-containing protein</fullName>
    </recommendedName>
</protein>
<evidence type="ECO:0008006" key="4">
    <source>
        <dbReference type="Google" id="ProtNLM"/>
    </source>
</evidence>
<keyword evidence="1" id="KW-0175">Coiled coil</keyword>
<comment type="caution">
    <text evidence="2">The sequence shown here is derived from an EMBL/GenBank/DDBJ whole genome shotgun (WGS) entry which is preliminary data.</text>
</comment>
<dbReference type="RefSeq" id="WP_340293827.1">
    <property type="nucleotide sequence ID" value="NZ_JBBJUP010000020.1"/>
</dbReference>
<keyword evidence="3" id="KW-1185">Reference proteome</keyword>
<dbReference type="EMBL" id="JBBJUP010000020">
    <property type="protein sequence ID" value="MEJ8281466.1"/>
    <property type="molecule type" value="Genomic_DNA"/>
</dbReference>
<sequence length="125" mass="14109">MTTSAHEPRRTASDGLMLQVSAANVLQLHRLYLAQYTEMADALEESRLAFTLGQPGHDPISHDYTPDFQTRVNAIVAMYKTERDELREVSERLAEAAREYGHAEAEIADSFRRAYPHLAPPPVTR</sequence>
<organism evidence="2 3">
    <name type="scientific">Pseudonocardia spirodelae</name>
    <dbReference type="NCBI Taxonomy" id="3133431"/>
    <lineage>
        <taxon>Bacteria</taxon>
        <taxon>Bacillati</taxon>
        <taxon>Actinomycetota</taxon>
        <taxon>Actinomycetes</taxon>
        <taxon>Pseudonocardiales</taxon>
        <taxon>Pseudonocardiaceae</taxon>
        <taxon>Pseudonocardia</taxon>
    </lineage>
</organism>